<name>A0A285V686_9ACTN</name>
<evidence type="ECO:0000256" key="1">
    <source>
        <dbReference type="SAM" id="MobiDB-lite"/>
    </source>
</evidence>
<protein>
    <submittedName>
        <fullName evidence="2">Uncharacterized protein</fullName>
    </submittedName>
</protein>
<dbReference type="AlphaFoldDB" id="A0A285V686"/>
<organism evidence="2 3">
    <name type="scientific">Blastococcus aggregatus</name>
    <dbReference type="NCBI Taxonomy" id="38502"/>
    <lineage>
        <taxon>Bacteria</taxon>
        <taxon>Bacillati</taxon>
        <taxon>Actinomycetota</taxon>
        <taxon>Actinomycetes</taxon>
        <taxon>Geodermatophilales</taxon>
        <taxon>Geodermatophilaceae</taxon>
        <taxon>Blastococcus</taxon>
    </lineage>
</organism>
<gene>
    <name evidence="2" type="ORF">SAMN05660748_1242</name>
</gene>
<proteinExistence type="predicted"/>
<dbReference type="Proteomes" id="UP000219435">
    <property type="component" value="Unassembled WGS sequence"/>
</dbReference>
<dbReference type="EMBL" id="OBQI01000002">
    <property type="protein sequence ID" value="SOC48546.1"/>
    <property type="molecule type" value="Genomic_DNA"/>
</dbReference>
<sequence>MTALIAGGFALLGVRWTQRHGAEQRRLDLHEKRRVEQRDALVDVLLTGREWSRATRRLIAAAHFARPEGQRPAQTLVDMYRELAAAHERALWTARVVVSDSNVWSLLPQLADHNEAVTRAMLDVLGRLEFSEGDDANEWDQNAGLTLSRVDASFVQMEKLTRWVMVEEQPPERRRRHFSSRRTTDKSPPPP</sequence>
<accession>A0A285V686</accession>
<reference evidence="3" key="1">
    <citation type="submission" date="2017-08" db="EMBL/GenBank/DDBJ databases">
        <authorList>
            <person name="Varghese N."/>
            <person name="Submissions S."/>
        </authorList>
    </citation>
    <scope>NUCLEOTIDE SEQUENCE [LARGE SCALE GENOMIC DNA]</scope>
    <source>
        <strain evidence="3">DSM 4725</strain>
    </source>
</reference>
<keyword evidence="3" id="KW-1185">Reference proteome</keyword>
<dbReference type="RefSeq" id="WP_097194189.1">
    <property type="nucleotide sequence ID" value="NZ_OBQI01000002.1"/>
</dbReference>
<evidence type="ECO:0000313" key="3">
    <source>
        <dbReference type="Proteomes" id="UP000219435"/>
    </source>
</evidence>
<dbReference type="OrthoDB" id="9896669at2"/>
<evidence type="ECO:0000313" key="2">
    <source>
        <dbReference type="EMBL" id="SOC48546.1"/>
    </source>
</evidence>
<feature type="region of interest" description="Disordered" evidence="1">
    <location>
        <begin position="170"/>
        <end position="191"/>
    </location>
</feature>